<reference evidence="1 2" key="1">
    <citation type="submission" date="2018-08" db="EMBL/GenBank/DDBJ databases">
        <title>A genome reference for cultivated species of the human gut microbiota.</title>
        <authorList>
            <person name="Zou Y."/>
            <person name="Xue W."/>
            <person name="Luo G."/>
        </authorList>
    </citation>
    <scope>NUCLEOTIDE SEQUENCE [LARGE SCALE GENOMIC DNA]</scope>
    <source>
        <strain evidence="1 2">OF01-2LB</strain>
    </source>
</reference>
<proteinExistence type="predicted"/>
<dbReference type="Proteomes" id="UP000260025">
    <property type="component" value="Unassembled WGS sequence"/>
</dbReference>
<accession>A0A3E2VDX2</accession>
<name>A0A3E2VDX2_CLOIN</name>
<dbReference type="EMBL" id="QVEV01000074">
    <property type="protein sequence ID" value="RGC08671.1"/>
    <property type="molecule type" value="Genomic_DNA"/>
</dbReference>
<sequence>MEFTAMSLAIFLISSLGIGQILLQLSLILKSAASTNISEIQATQEFLKTQENKHMKIIKIKLPDYKNTAVHSDTCSVFDSNSIHLDCLSNSVFLNRSLLF</sequence>
<dbReference type="RefSeq" id="WP_117445004.1">
    <property type="nucleotide sequence ID" value="NZ_QVEV01000074.1"/>
</dbReference>
<comment type="caution">
    <text evidence="1">The sequence shown here is derived from an EMBL/GenBank/DDBJ whole genome shotgun (WGS) entry which is preliminary data.</text>
</comment>
<evidence type="ECO:0000313" key="2">
    <source>
        <dbReference type="Proteomes" id="UP000260025"/>
    </source>
</evidence>
<dbReference type="AlphaFoldDB" id="A0A3E2VDX2"/>
<protein>
    <submittedName>
        <fullName evidence="1">Uncharacterized protein</fullName>
    </submittedName>
</protein>
<evidence type="ECO:0000313" key="1">
    <source>
        <dbReference type="EMBL" id="RGC08671.1"/>
    </source>
</evidence>
<organism evidence="1 2">
    <name type="scientific">Clostridium innocuum</name>
    <dbReference type="NCBI Taxonomy" id="1522"/>
    <lineage>
        <taxon>Bacteria</taxon>
        <taxon>Bacillati</taxon>
        <taxon>Bacillota</taxon>
        <taxon>Clostridia</taxon>
        <taxon>Eubacteriales</taxon>
        <taxon>Clostridiaceae</taxon>
        <taxon>Clostridium</taxon>
    </lineage>
</organism>
<gene>
    <name evidence="1" type="ORF">DXA38_21860</name>
</gene>